<keyword evidence="3" id="KW-1185">Reference proteome</keyword>
<dbReference type="GO" id="GO:0035145">
    <property type="term" value="C:exon-exon junction complex"/>
    <property type="evidence" value="ECO:0007669"/>
    <property type="project" value="InterPro"/>
</dbReference>
<dbReference type="AlphaFoldDB" id="A0AAP0NE89"/>
<organism evidence="2 3">
    <name type="scientific">Liquidambar formosana</name>
    <name type="common">Formosan gum</name>
    <dbReference type="NCBI Taxonomy" id="63359"/>
    <lineage>
        <taxon>Eukaryota</taxon>
        <taxon>Viridiplantae</taxon>
        <taxon>Streptophyta</taxon>
        <taxon>Embryophyta</taxon>
        <taxon>Tracheophyta</taxon>
        <taxon>Spermatophyta</taxon>
        <taxon>Magnoliopsida</taxon>
        <taxon>eudicotyledons</taxon>
        <taxon>Gunneridae</taxon>
        <taxon>Pentapetalae</taxon>
        <taxon>Saxifragales</taxon>
        <taxon>Altingiaceae</taxon>
        <taxon>Liquidambar</taxon>
    </lineage>
</organism>
<protein>
    <submittedName>
        <fullName evidence="2">Uncharacterized protein</fullName>
    </submittedName>
</protein>
<name>A0AAP0NE89_LIQFO</name>
<accession>A0AAP0NE89</accession>
<evidence type="ECO:0000313" key="3">
    <source>
        <dbReference type="Proteomes" id="UP001415857"/>
    </source>
</evidence>
<comment type="caution">
    <text evidence="2">The sequence shown here is derived from an EMBL/GenBank/DDBJ whole genome shotgun (WGS) entry which is preliminary data.</text>
</comment>
<feature type="compositionally biased region" description="Basic and acidic residues" evidence="1">
    <location>
        <begin position="39"/>
        <end position="51"/>
    </location>
</feature>
<evidence type="ECO:0000256" key="1">
    <source>
        <dbReference type="SAM" id="MobiDB-lite"/>
    </source>
</evidence>
<dbReference type="GO" id="GO:0006397">
    <property type="term" value="P:mRNA processing"/>
    <property type="evidence" value="ECO:0007669"/>
    <property type="project" value="InterPro"/>
</dbReference>
<sequence length="439" mass="48667">MAGEAEVVAEEEYESDLEEAMLPFTMRRRKASDDDDHGEPEYRGRSFRSDRGVGICSDGESEGLGGAPECDFEEDEFEEEEEEEEEDEVKGEVMEELSEFEEKSVEAALVIRIEEEKKEREACVTPMVGAFYMHDDRFRDNGRCRRHRKVELLKVIIEVAVAIGEETLTRGVQPGSIKRCLPTSVVREENLSVPRANAFLQGRTIADSIGRSRLYIGGSVCPGSGSHLTNPLLQSLVTPSTYMAECSQSMVQRRVLPFSARLSNQPTPYSIEVDRVSSQMQHPVIQRRPVESTVRPSLQVSTKKLGQLSLGLGSEPCELESLPGPSGSKLSLSGNRRRIAQGSGRGSLLYGGTDVDNNFPASPTLLPALQYEDQHHGGLGVPAVLPVYAAQSQLGFGNSEMAWCVNFQMFYVNFLSRSYFIPHLDPLVLLEGDSYDFID</sequence>
<gene>
    <name evidence="2" type="ORF">L1049_001426</name>
</gene>
<dbReference type="GO" id="GO:0003729">
    <property type="term" value="F:mRNA binding"/>
    <property type="evidence" value="ECO:0007669"/>
    <property type="project" value="InterPro"/>
</dbReference>
<reference evidence="2 3" key="1">
    <citation type="journal article" date="2024" name="Plant J.">
        <title>Genome sequences and population genomics reveal climatic adaptation and genomic divergence between two closely related sweetgum species.</title>
        <authorList>
            <person name="Xu W.Q."/>
            <person name="Ren C.Q."/>
            <person name="Zhang X.Y."/>
            <person name="Comes H.P."/>
            <person name="Liu X.H."/>
            <person name="Li Y.G."/>
            <person name="Kettle C.J."/>
            <person name="Jalonen R."/>
            <person name="Gaisberger H."/>
            <person name="Ma Y.Z."/>
            <person name="Qiu Y.X."/>
        </authorList>
    </citation>
    <scope>NUCLEOTIDE SEQUENCE [LARGE SCALE GENOMIC DNA]</scope>
    <source>
        <strain evidence="2">Hangzhou</strain>
    </source>
</reference>
<dbReference type="EMBL" id="JBBPBK010000015">
    <property type="protein sequence ID" value="KAK9269649.1"/>
    <property type="molecule type" value="Genomic_DNA"/>
</dbReference>
<feature type="compositionally biased region" description="Acidic residues" evidence="1">
    <location>
        <begin position="7"/>
        <end position="19"/>
    </location>
</feature>
<evidence type="ECO:0000313" key="2">
    <source>
        <dbReference type="EMBL" id="KAK9269649.1"/>
    </source>
</evidence>
<feature type="region of interest" description="Disordered" evidence="1">
    <location>
        <begin position="1"/>
        <end position="92"/>
    </location>
</feature>
<proteinExistence type="predicted"/>
<dbReference type="InterPro" id="IPR044796">
    <property type="entry name" value="MLN51_plant"/>
</dbReference>
<dbReference type="PANTHER" id="PTHR46837">
    <property type="entry name" value="PROTEIN MLN51 HOMOLOG"/>
    <property type="match status" value="1"/>
</dbReference>
<dbReference type="Proteomes" id="UP001415857">
    <property type="component" value="Unassembled WGS sequence"/>
</dbReference>
<dbReference type="PANTHER" id="PTHR46837:SF5">
    <property type="entry name" value="PROTEIN MLN51 HOMOLOG"/>
    <property type="match status" value="1"/>
</dbReference>
<feature type="compositionally biased region" description="Acidic residues" evidence="1">
    <location>
        <begin position="70"/>
        <end position="92"/>
    </location>
</feature>